<organism evidence="2 3">
    <name type="scientific">Isoptericola jiangsuensis</name>
    <dbReference type="NCBI Taxonomy" id="548579"/>
    <lineage>
        <taxon>Bacteria</taxon>
        <taxon>Bacillati</taxon>
        <taxon>Actinomycetota</taxon>
        <taxon>Actinomycetes</taxon>
        <taxon>Micrococcales</taxon>
        <taxon>Promicromonosporaceae</taxon>
        <taxon>Isoptericola</taxon>
    </lineage>
</organism>
<reference evidence="2 3" key="1">
    <citation type="submission" date="2017-10" db="EMBL/GenBank/DDBJ databases">
        <title>Sequencing the genomes of 1000 actinobacteria strains.</title>
        <authorList>
            <person name="Klenk H.-P."/>
        </authorList>
    </citation>
    <scope>NUCLEOTIDE SEQUENCE [LARGE SCALE GENOMIC DNA]</scope>
    <source>
        <strain evidence="2 3">DSM 21863</strain>
    </source>
</reference>
<dbReference type="GO" id="GO:0016740">
    <property type="term" value="F:transferase activity"/>
    <property type="evidence" value="ECO:0007669"/>
    <property type="project" value="UniProtKB-KW"/>
</dbReference>
<protein>
    <submittedName>
        <fullName evidence="2">Phosphotransferase family enzyme</fullName>
    </submittedName>
</protein>
<dbReference type="AlphaFoldDB" id="A0A2A9ERW0"/>
<evidence type="ECO:0000313" key="2">
    <source>
        <dbReference type="EMBL" id="PFG41744.1"/>
    </source>
</evidence>
<dbReference type="Pfam" id="PF01636">
    <property type="entry name" value="APH"/>
    <property type="match status" value="1"/>
</dbReference>
<keyword evidence="3" id="KW-1185">Reference proteome</keyword>
<name>A0A2A9ERW0_9MICO</name>
<dbReference type="EMBL" id="PDJJ01000001">
    <property type="protein sequence ID" value="PFG41744.1"/>
    <property type="molecule type" value="Genomic_DNA"/>
</dbReference>
<dbReference type="InterPro" id="IPR002575">
    <property type="entry name" value="Aminoglycoside_PTrfase"/>
</dbReference>
<keyword evidence="2" id="KW-0808">Transferase</keyword>
<dbReference type="SUPFAM" id="SSF56112">
    <property type="entry name" value="Protein kinase-like (PK-like)"/>
    <property type="match status" value="1"/>
</dbReference>
<sequence length="325" mass="34290">MPVTDAQVTALLTPLGTPVTITPLSGGLFATVLRADLDDGRRVVVKVLGADTSRLLSYEHGVLGTEALADRLAHAAGLPVPALLLHDTSRTHVDGDAIVTTFLDGALWSGLDLDDAGTATVRRALGGFMADLHALRGQRFGYPAPESGLSADTWPRALSAMVDAVLADAVRWGVDLPADRLRAALRRHHDVLAAVDVPRLVHADLWPGNLLLGDDLGVVGVLDAERALWADPLFELAGCDQLGAGAVDPDVLAGYRAGGGRADLGDGTPGDGDPDAWTRLRLCRAYVACLLAVEVVPRAYEGDWVEGYVRTARTNLDRLLDELGV</sequence>
<dbReference type="Proteomes" id="UP000224130">
    <property type="component" value="Unassembled WGS sequence"/>
</dbReference>
<dbReference type="Gene3D" id="3.30.200.20">
    <property type="entry name" value="Phosphorylase Kinase, domain 1"/>
    <property type="match status" value="1"/>
</dbReference>
<evidence type="ECO:0000259" key="1">
    <source>
        <dbReference type="Pfam" id="PF01636"/>
    </source>
</evidence>
<comment type="caution">
    <text evidence="2">The sequence shown here is derived from an EMBL/GenBank/DDBJ whole genome shotgun (WGS) entry which is preliminary data.</text>
</comment>
<feature type="domain" description="Aminoglycoside phosphotransferase" evidence="1">
    <location>
        <begin position="20"/>
        <end position="262"/>
    </location>
</feature>
<gene>
    <name evidence="2" type="ORF">ATJ88_0386</name>
</gene>
<dbReference type="PANTHER" id="PTHR21310:SF15">
    <property type="entry name" value="AMINOGLYCOSIDE PHOSPHOTRANSFERASE DOMAIN-CONTAINING PROTEIN"/>
    <property type="match status" value="1"/>
</dbReference>
<proteinExistence type="predicted"/>
<dbReference type="PANTHER" id="PTHR21310">
    <property type="entry name" value="AMINOGLYCOSIDE PHOSPHOTRANSFERASE-RELATED-RELATED"/>
    <property type="match status" value="1"/>
</dbReference>
<dbReference type="InterPro" id="IPR051678">
    <property type="entry name" value="AGP_Transferase"/>
</dbReference>
<dbReference type="Gene3D" id="3.90.1200.10">
    <property type="match status" value="1"/>
</dbReference>
<accession>A0A2A9ERW0</accession>
<evidence type="ECO:0000313" key="3">
    <source>
        <dbReference type="Proteomes" id="UP000224130"/>
    </source>
</evidence>
<dbReference type="InterPro" id="IPR011009">
    <property type="entry name" value="Kinase-like_dom_sf"/>
</dbReference>